<dbReference type="AlphaFoldDB" id="A0A388TKP6"/>
<proteinExistence type="predicted"/>
<organism evidence="1 2">
    <name type="scientific">Candidatus Termititenax persephonae</name>
    <dbReference type="NCBI Taxonomy" id="2218525"/>
    <lineage>
        <taxon>Bacteria</taxon>
        <taxon>Bacillati</taxon>
        <taxon>Candidatus Margulisiibacteriota</taxon>
        <taxon>Candidatus Termititenacia</taxon>
        <taxon>Candidatus Termititenacales</taxon>
        <taxon>Candidatus Termititenacaceae</taxon>
        <taxon>Candidatus Termititenax</taxon>
    </lineage>
</organism>
<reference evidence="1 2" key="1">
    <citation type="journal article" date="2019" name="ISME J.">
        <title>Genome analyses of uncultured TG2/ZB3 bacteria in 'Margulisbacteria' specifically attached to ectosymbiotic spirochetes of protists in the termite gut.</title>
        <authorList>
            <person name="Utami Y.D."/>
            <person name="Kuwahara H."/>
            <person name="Igai K."/>
            <person name="Murakami T."/>
            <person name="Sugaya K."/>
            <person name="Morikawa T."/>
            <person name="Nagura Y."/>
            <person name="Yuki M."/>
            <person name="Deevong P."/>
            <person name="Inoue T."/>
            <person name="Kihara K."/>
            <person name="Lo N."/>
            <person name="Yamada A."/>
            <person name="Ohkuma M."/>
            <person name="Hongoh Y."/>
        </authorList>
    </citation>
    <scope>NUCLEOTIDE SEQUENCE [LARGE SCALE GENOMIC DNA]</scope>
    <source>
        <strain evidence="1">NkOx7-02</strain>
    </source>
</reference>
<feature type="non-terminal residue" evidence="1">
    <location>
        <position position="43"/>
    </location>
</feature>
<dbReference type="Proteomes" id="UP000275925">
    <property type="component" value="Unassembled WGS sequence"/>
</dbReference>
<sequence length="43" mass="4789">MGKEYPAKLASHRLWLGIILRARNAPQNIDAFAGDFMQVPPPP</sequence>
<evidence type="ECO:0000313" key="1">
    <source>
        <dbReference type="EMBL" id="GBR77051.1"/>
    </source>
</evidence>
<protein>
    <submittedName>
        <fullName evidence="1">Uncharacterized protein</fullName>
    </submittedName>
</protein>
<evidence type="ECO:0000313" key="2">
    <source>
        <dbReference type="Proteomes" id="UP000275925"/>
    </source>
</evidence>
<gene>
    <name evidence="1" type="ORF">NO2_1506</name>
</gene>
<dbReference type="EMBL" id="BGZO01000091">
    <property type="protein sequence ID" value="GBR77051.1"/>
    <property type="molecule type" value="Genomic_DNA"/>
</dbReference>
<keyword evidence="2" id="KW-1185">Reference proteome</keyword>
<name>A0A388TKP6_9BACT</name>
<accession>A0A388TKP6</accession>
<comment type="caution">
    <text evidence="1">The sequence shown here is derived from an EMBL/GenBank/DDBJ whole genome shotgun (WGS) entry which is preliminary data.</text>
</comment>